<evidence type="ECO:0000313" key="6">
    <source>
        <dbReference type="Proteomes" id="UP000660554"/>
    </source>
</evidence>
<organism evidence="5 6">
    <name type="scientific">Streptomyces virginiae</name>
    <name type="common">Streptomyces cinnamonensis</name>
    <dbReference type="NCBI Taxonomy" id="1961"/>
    <lineage>
        <taxon>Bacteria</taxon>
        <taxon>Bacillati</taxon>
        <taxon>Actinomycetota</taxon>
        <taxon>Actinomycetes</taxon>
        <taxon>Kitasatosporales</taxon>
        <taxon>Streptomycetaceae</taxon>
        <taxon>Streptomyces</taxon>
    </lineage>
</organism>
<dbReference type="SUPFAM" id="SSF46689">
    <property type="entry name" value="Homeodomain-like"/>
    <property type="match status" value="2"/>
</dbReference>
<dbReference type="InterPro" id="IPR050204">
    <property type="entry name" value="AraC_XylS_family_regulators"/>
</dbReference>
<proteinExistence type="predicted"/>
<keyword evidence="3" id="KW-0804">Transcription</keyword>
<dbReference type="PANTHER" id="PTHR46796">
    <property type="entry name" value="HTH-TYPE TRANSCRIPTIONAL ACTIVATOR RHAS-RELATED"/>
    <property type="match status" value="1"/>
</dbReference>
<dbReference type="SMART" id="SM00342">
    <property type="entry name" value="HTH_ARAC"/>
    <property type="match status" value="1"/>
</dbReference>
<dbReference type="PROSITE" id="PS01124">
    <property type="entry name" value="HTH_ARAC_FAMILY_2"/>
    <property type="match status" value="1"/>
</dbReference>
<evidence type="ECO:0000256" key="1">
    <source>
        <dbReference type="ARBA" id="ARBA00023015"/>
    </source>
</evidence>
<dbReference type="Proteomes" id="UP000660554">
    <property type="component" value="Unassembled WGS sequence"/>
</dbReference>
<sequence length="325" mass="34829">MPQQPQERPAGGQSFRTTEVDVARDWLRTAYGTSLRMRRPAPHRPFQYSRTSAGALSLSTLALPTEYSYATDPLGAVAITHVVAGRMLRECADDVTRAGPGDVLAISQPHLPYSGRVHHADLRAVTVPLALVQEAAGRPAGQKARPLRFTRFTPVSGAMADQWKRTVDYVEASVLALPAGGAPLVVDAAARLLAATVLAAFPTDARPEPVLADTRDATPQTVRRAVAFIESDPGAEIGLADAAAAAGVTPRALQYAFRRHLGTTPMAYLRRVRLAQAHADLVAADPARDTVTAIAHRWGFHHQGRFAAAYREAYGLRPRDALAGS</sequence>
<keyword evidence="6" id="KW-1185">Reference proteome</keyword>
<dbReference type="Pfam" id="PF12833">
    <property type="entry name" value="HTH_18"/>
    <property type="match status" value="1"/>
</dbReference>
<evidence type="ECO:0000313" key="5">
    <source>
        <dbReference type="EMBL" id="GHI14574.1"/>
    </source>
</evidence>
<dbReference type="Gene3D" id="1.10.10.60">
    <property type="entry name" value="Homeodomain-like"/>
    <property type="match status" value="1"/>
</dbReference>
<dbReference type="InterPro" id="IPR018060">
    <property type="entry name" value="HTH_AraC"/>
</dbReference>
<comment type="caution">
    <text evidence="5">The sequence shown here is derived from an EMBL/GenBank/DDBJ whole genome shotgun (WGS) entry which is preliminary data.</text>
</comment>
<keyword evidence="1" id="KW-0805">Transcription regulation</keyword>
<evidence type="ECO:0000259" key="4">
    <source>
        <dbReference type="PROSITE" id="PS01124"/>
    </source>
</evidence>
<accession>A0ABQ3NP71</accession>
<evidence type="ECO:0000256" key="3">
    <source>
        <dbReference type="ARBA" id="ARBA00023163"/>
    </source>
</evidence>
<reference evidence="6" key="1">
    <citation type="submission" date="2020-09" db="EMBL/GenBank/DDBJ databases">
        <title>Whole genome shotgun sequence of Streptomyces cinnamonensis NBRC 15873.</title>
        <authorList>
            <person name="Komaki H."/>
            <person name="Tamura T."/>
        </authorList>
    </citation>
    <scope>NUCLEOTIDE SEQUENCE [LARGE SCALE GENOMIC DNA]</scope>
    <source>
        <strain evidence="6">NBRC 15873</strain>
    </source>
</reference>
<evidence type="ECO:0000256" key="2">
    <source>
        <dbReference type="ARBA" id="ARBA00023125"/>
    </source>
</evidence>
<feature type="domain" description="HTH araC/xylS-type" evidence="4">
    <location>
        <begin position="223"/>
        <end position="324"/>
    </location>
</feature>
<dbReference type="PANTHER" id="PTHR46796:SF12">
    <property type="entry name" value="HTH-TYPE DNA-BINDING TRANSCRIPTIONAL ACTIVATOR EUTR"/>
    <property type="match status" value="1"/>
</dbReference>
<dbReference type="EMBL" id="BNDV01000008">
    <property type="protein sequence ID" value="GHI14574.1"/>
    <property type="molecule type" value="Genomic_DNA"/>
</dbReference>
<protein>
    <recommendedName>
        <fullName evidence="4">HTH araC/xylS-type domain-containing protein</fullName>
    </recommendedName>
</protein>
<dbReference type="InterPro" id="IPR009057">
    <property type="entry name" value="Homeodomain-like_sf"/>
</dbReference>
<gene>
    <name evidence="5" type="ORF">Scinn_40370</name>
</gene>
<name>A0ABQ3NP71_STRVG</name>
<keyword evidence="2" id="KW-0238">DNA-binding</keyword>